<organism evidence="1 2">
    <name type="scientific">Deinococcus oregonensis</name>
    <dbReference type="NCBI Taxonomy" id="1805970"/>
    <lineage>
        <taxon>Bacteria</taxon>
        <taxon>Thermotogati</taxon>
        <taxon>Deinococcota</taxon>
        <taxon>Deinococci</taxon>
        <taxon>Deinococcales</taxon>
        <taxon>Deinococcaceae</taxon>
        <taxon>Deinococcus</taxon>
    </lineage>
</organism>
<accession>A0ABV6B453</accession>
<evidence type="ECO:0000313" key="2">
    <source>
        <dbReference type="Proteomes" id="UP001589733"/>
    </source>
</evidence>
<dbReference type="EMBL" id="JBHLYR010000063">
    <property type="protein sequence ID" value="MFB9994517.1"/>
    <property type="molecule type" value="Genomic_DNA"/>
</dbReference>
<sequence length="359" mass="38498">MPEPTLVGGQVSRPLIHRSLSLPLTVQQVNQVKTAGNLEALRPALRQVYAQVETRRAREIRFVRQGGRWIGQAQTGWKVDRAATETALLRAVDQGDTRSSLSVSLLAPVRNVAWAAAQGLAHLGTGESSFTGSPEFRVHNVRTGASRVHGVWVAPGAEFNFNAAVGSVSASTGFRQGYVVTGNTLSVEDGGGLCQVSTTVFRAAFRAGLPITERHAHSYQVGYYGAPGLDAAVYAPAKNLRWRNDTAGVMLVQADWDIRAARLSVHLFGRPDGRQVQIATPKLSGTRTAPPPTFISDSKMAAGTVRRIDMPAAGAQVAVARQVKFPDGRTRREVLSSSYRAWGGVFAVPPGDTRLGKVQ</sequence>
<dbReference type="Pfam" id="PF04294">
    <property type="entry name" value="VanW"/>
    <property type="match status" value="1"/>
</dbReference>
<proteinExistence type="predicted"/>
<dbReference type="RefSeq" id="WP_380015477.1">
    <property type="nucleotide sequence ID" value="NZ_JBHLYR010000063.1"/>
</dbReference>
<dbReference type="Proteomes" id="UP001589733">
    <property type="component" value="Unassembled WGS sequence"/>
</dbReference>
<dbReference type="PANTHER" id="PTHR35788:SF1">
    <property type="entry name" value="EXPORTED PROTEIN"/>
    <property type="match status" value="1"/>
</dbReference>
<dbReference type="InterPro" id="IPR052913">
    <property type="entry name" value="Glycopeptide_resist_protein"/>
</dbReference>
<name>A0ABV6B453_9DEIO</name>
<evidence type="ECO:0000313" key="1">
    <source>
        <dbReference type="EMBL" id="MFB9994517.1"/>
    </source>
</evidence>
<comment type="caution">
    <text evidence="1">The sequence shown here is derived from an EMBL/GenBank/DDBJ whole genome shotgun (WGS) entry which is preliminary data.</text>
</comment>
<protein>
    <submittedName>
        <fullName evidence="1">VanW family protein</fullName>
    </submittedName>
</protein>
<gene>
    <name evidence="1" type="ORF">ACFFLM_21400</name>
</gene>
<keyword evidence="2" id="KW-1185">Reference proteome</keyword>
<dbReference type="PANTHER" id="PTHR35788">
    <property type="entry name" value="EXPORTED PROTEIN-RELATED"/>
    <property type="match status" value="1"/>
</dbReference>
<dbReference type="InterPro" id="IPR007391">
    <property type="entry name" value="Vancomycin_resist_VanW"/>
</dbReference>
<reference evidence="1 2" key="1">
    <citation type="submission" date="2024-09" db="EMBL/GenBank/DDBJ databases">
        <authorList>
            <person name="Sun Q."/>
            <person name="Mori K."/>
        </authorList>
    </citation>
    <scope>NUCLEOTIDE SEQUENCE [LARGE SCALE GENOMIC DNA]</scope>
    <source>
        <strain evidence="1 2">JCM 13503</strain>
    </source>
</reference>